<feature type="region of interest" description="Disordered" evidence="1">
    <location>
        <begin position="1"/>
        <end position="128"/>
    </location>
</feature>
<dbReference type="Proteomes" id="UP001054889">
    <property type="component" value="Unassembled WGS sequence"/>
</dbReference>
<dbReference type="GO" id="GO:0003729">
    <property type="term" value="F:mRNA binding"/>
    <property type="evidence" value="ECO:0007669"/>
    <property type="project" value="TreeGrafter"/>
</dbReference>
<dbReference type="EMBL" id="BQKI01000001">
    <property type="protein sequence ID" value="GJM87521.1"/>
    <property type="molecule type" value="Genomic_DNA"/>
</dbReference>
<dbReference type="PANTHER" id="PTHR15725">
    <property type="entry name" value="ZN-FINGER, C-X8-C-X5-C-X3-H TYPE-CONTAINING"/>
    <property type="match status" value="1"/>
</dbReference>
<name>A0AAV5BNH1_ELECO</name>
<gene>
    <name evidence="2" type="primary">ga03485</name>
    <name evidence="2" type="ORF">PR202_ga03485</name>
</gene>
<dbReference type="AlphaFoldDB" id="A0AAV5BNH1"/>
<protein>
    <submittedName>
        <fullName evidence="2">Uncharacterized protein</fullName>
    </submittedName>
</protein>
<feature type="compositionally biased region" description="Basic and acidic residues" evidence="1">
    <location>
        <begin position="101"/>
        <end position="117"/>
    </location>
</feature>
<reference evidence="2" key="2">
    <citation type="submission" date="2021-12" db="EMBL/GenBank/DDBJ databases">
        <title>Resequencing data analysis of finger millet.</title>
        <authorList>
            <person name="Hatakeyama M."/>
            <person name="Aluri S."/>
            <person name="Balachadran M.T."/>
            <person name="Sivarajan S.R."/>
            <person name="Poveda L."/>
            <person name="Shimizu-Inatsugi R."/>
            <person name="Schlapbach R."/>
            <person name="Sreeman S.M."/>
            <person name="Shimizu K.K."/>
        </authorList>
    </citation>
    <scope>NUCLEOTIDE SEQUENCE</scope>
</reference>
<dbReference type="PANTHER" id="PTHR15725:SF23">
    <property type="entry name" value="ZINC FINGER CCCH DOMAIN-CONTAINING PROTEIN 19"/>
    <property type="match status" value="1"/>
</dbReference>
<keyword evidence="3" id="KW-1185">Reference proteome</keyword>
<evidence type="ECO:0000313" key="3">
    <source>
        <dbReference type="Proteomes" id="UP001054889"/>
    </source>
</evidence>
<organism evidence="2 3">
    <name type="scientific">Eleusine coracana subsp. coracana</name>
    <dbReference type="NCBI Taxonomy" id="191504"/>
    <lineage>
        <taxon>Eukaryota</taxon>
        <taxon>Viridiplantae</taxon>
        <taxon>Streptophyta</taxon>
        <taxon>Embryophyta</taxon>
        <taxon>Tracheophyta</taxon>
        <taxon>Spermatophyta</taxon>
        <taxon>Magnoliopsida</taxon>
        <taxon>Liliopsida</taxon>
        <taxon>Poales</taxon>
        <taxon>Poaceae</taxon>
        <taxon>PACMAD clade</taxon>
        <taxon>Chloridoideae</taxon>
        <taxon>Cynodonteae</taxon>
        <taxon>Eleusininae</taxon>
        <taxon>Eleusine</taxon>
    </lineage>
</organism>
<sequence>MRKTHRSHKPERPYRSSGENLLSDKRISQREPMNVTAGSSDLRHRLLKQRRLSNPISTQAQDRHDAYVEDRQHRRGNEQATHDGLTRSRLHGRIKLPGETSFDRFSSRSEREKDRGPRARLSPPKHTDLRGKLHERLKARSNEDIHDNAKDLVKKTGITEDAGSLSFAGPKSLAELKAKKVLGSSGEDAIGNTASFVGLAHRASETVDSRDSSESSIPFEGPKSLSVILKRKRRDNSC</sequence>
<feature type="compositionally biased region" description="Basic and acidic residues" evidence="1">
    <location>
        <begin position="61"/>
        <end position="86"/>
    </location>
</feature>
<evidence type="ECO:0000256" key="1">
    <source>
        <dbReference type="SAM" id="MobiDB-lite"/>
    </source>
</evidence>
<accession>A0AAV5BNH1</accession>
<evidence type="ECO:0000313" key="2">
    <source>
        <dbReference type="EMBL" id="GJM87521.1"/>
    </source>
</evidence>
<reference evidence="2" key="1">
    <citation type="journal article" date="2018" name="DNA Res.">
        <title>Multiple hybrid de novo genome assembly of finger millet, an orphan allotetraploid crop.</title>
        <authorList>
            <person name="Hatakeyama M."/>
            <person name="Aluri S."/>
            <person name="Balachadran M.T."/>
            <person name="Sivarajan S.R."/>
            <person name="Patrignani A."/>
            <person name="Gruter S."/>
            <person name="Poveda L."/>
            <person name="Shimizu-Inatsugi R."/>
            <person name="Baeten J."/>
            <person name="Francoijs K.J."/>
            <person name="Nataraja K.N."/>
            <person name="Reddy Y.A.N."/>
            <person name="Phadnis S."/>
            <person name="Ravikumar R.L."/>
            <person name="Schlapbach R."/>
            <person name="Sreeman S.M."/>
            <person name="Shimizu K.K."/>
        </authorList>
    </citation>
    <scope>NUCLEOTIDE SEQUENCE</scope>
</reference>
<comment type="caution">
    <text evidence="2">The sequence shown here is derived from an EMBL/GenBank/DDBJ whole genome shotgun (WGS) entry which is preliminary data.</text>
</comment>
<proteinExistence type="predicted"/>